<evidence type="ECO:0000313" key="3">
    <source>
        <dbReference type="Proteomes" id="UP000619260"/>
    </source>
</evidence>
<evidence type="ECO:0000256" key="1">
    <source>
        <dbReference type="SAM" id="SignalP"/>
    </source>
</evidence>
<gene>
    <name evidence="2" type="ORF">Val02_58520</name>
</gene>
<proteinExistence type="predicted"/>
<sequence>MIKRFSAALTVLCAAFAVSAVAAPAASAETRAPRPDTLTIPGDNYYPESISAAAGGDLYVGSIVTGAVVRFRPGVWTSEEFLPAGTNIGTAGVLVDDARKVLWTCNIDLSFQTPTSLRAFSLATGERVAEYVFPDRGVCADLALVGGAVFATDTTDPTASPALPGRILRLTTPSGTSAKNGTLSVWSADPLLTGGQAGLQINGIAYDGRGTVFVTNYSSGKLVKVRLSADGSAGAAAVIPLDRAFVNPDGIRMLDAYRLLVTENPGRLSTVDVRTGVSTVVSDTVDQPTSVVRVGRDLWVAEGQVLRLQRGEAPRIPFTVRRVPAPFGW</sequence>
<dbReference type="AlphaFoldDB" id="A0A8J3YSE5"/>
<dbReference type="Gene3D" id="2.120.10.30">
    <property type="entry name" value="TolB, C-terminal domain"/>
    <property type="match status" value="1"/>
</dbReference>
<accession>A0A8J3YSE5</accession>
<organism evidence="2 3">
    <name type="scientific">Virgisporangium aliadipatigenens</name>
    <dbReference type="NCBI Taxonomy" id="741659"/>
    <lineage>
        <taxon>Bacteria</taxon>
        <taxon>Bacillati</taxon>
        <taxon>Actinomycetota</taxon>
        <taxon>Actinomycetes</taxon>
        <taxon>Micromonosporales</taxon>
        <taxon>Micromonosporaceae</taxon>
        <taxon>Virgisporangium</taxon>
    </lineage>
</organism>
<feature type="chain" id="PRO_5038460768" description="SMP-30/Gluconolactonase/LRE-like region domain-containing protein" evidence="1">
    <location>
        <begin position="23"/>
        <end position="329"/>
    </location>
</feature>
<comment type="caution">
    <text evidence="2">The sequence shown here is derived from an EMBL/GenBank/DDBJ whole genome shotgun (WGS) entry which is preliminary data.</text>
</comment>
<dbReference type="SUPFAM" id="SSF63829">
    <property type="entry name" value="Calcium-dependent phosphotriesterase"/>
    <property type="match status" value="1"/>
</dbReference>
<dbReference type="Proteomes" id="UP000619260">
    <property type="component" value="Unassembled WGS sequence"/>
</dbReference>
<feature type="signal peptide" evidence="1">
    <location>
        <begin position="1"/>
        <end position="22"/>
    </location>
</feature>
<keyword evidence="3" id="KW-1185">Reference proteome</keyword>
<dbReference type="EMBL" id="BOPF01000023">
    <property type="protein sequence ID" value="GIJ48966.1"/>
    <property type="molecule type" value="Genomic_DNA"/>
</dbReference>
<name>A0A8J3YSE5_9ACTN</name>
<evidence type="ECO:0000313" key="2">
    <source>
        <dbReference type="EMBL" id="GIJ48966.1"/>
    </source>
</evidence>
<protein>
    <recommendedName>
        <fullName evidence="4">SMP-30/Gluconolactonase/LRE-like region domain-containing protein</fullName>
    </recommendedName>
</protein>
<dbReference type="RefSeq" id="WP_203902425.1">
    <property type="nucleotide sequence ID" value="NZ_BOPF01000023.1"/>
</dbReference>
<evidence type="ECO:0008006" key="4">
    <source>
        <dbReference type="Google" id="ProtNLM"/>
    </source>
</evidence>
<reference evidence="2" key="1">
    <citation type="submission" date="2021-01" db="EMBL/GenBank/DDBJ databases">
        <title>Whole genome shotgun sequence of Virgisporangium aliadipatigenens NBRC 105644.</title>
        <authorList>
            <person name="Komaki H."/>
            <person name="Tamura T."/>
        </authorList>
    </citation>
    <scope>NUCLEOTIDE SEQUENCE</scope>
    <source>
        <strain evidence="2">NBRC 105644</strain>
    </source>
</reference>
<keyword evidence="1" id="KW-0732">Signal</keyword>
<dbReference type="InterPro" id="IPR011042">
    <property type="entry name" value="6-blade_b-propeller_TolB-like"/>
</dbReference>